<gene>
    <name evidence="2" type="ORF">EDC18_101508</name>
</gene>
<protein>
    <submittedName>
        <fullName evidence="2">Uncharacterized protein</fullName>
    </submittedName>
</protein>
<organism evidence="2 3">
    <name type="scientific">Natranaerovirga pectinivora</name>
    <dbReference type="NCBI Taxonomy" id="682400"/>
    <lineage>
        <taxon>Bacteria</taxon>
        <taxon>Bacillati</taxon>
        <taxon>Bacillota</taxon>
        <taxon>Clostridia</taxon>
        <taxon>Lachnospirales</taxon>
        <taxon>Natranaerovirgaceae</taxon>
        <taxon>Natranaerovirga</taxon>
    </lineage>
</organism>
<dbReference type="Proteomes" id="UP000294902">
    <property type="component" value="Unassembled WGS sequence"/>
</dbReference>
<feature type="transmembrane region" description="Helical" evidence="1">
    <location>
        <begin position="6"/>
        <end position="26"/>
    </location>
</feature>
<sequence length="87" mass="9814">MKVRMVKTSLSIMFIIFIIGFILIFSSNSIGERRGRNAIHNNGGTLDTRQYERIINENTSNFRTAGIVLSLVGGFELYSVDMHCIKS</sequence>
<dbReference type="RefSeq" id="WP_132249907.1">
    <property type="nucleotide sequence ID" value="NZ_SMAL01000001.1"/>
</dbReference>
<evidence type="ECO:0000313" key="2">
    <source>
        <dbReference type="EMBL" id="TCT17210.1"/>
    </source>
</evidence>
<accession>A0A4R3MU07</accession>
<comment type="caution">
    <text evidence="2">The sequence shown here is derived from an EMBL/GenBank/DDBJ whole genome shotgun (WGS) entry which is preliminary data.</text>
</comment>
<reference evidence="2 3" key="1">
    <citation type="submission" date="2019-03" db="EMBL/GenBank/DDBJ databases">
        <title>Genomic Encyclopedia of Type Strains, Phase IV (KMG-IV): sequencing the most valuable type-strain genomes for metagenomic binning, comparative biology and taxonomic classification.</title>
        <authorList>
            <person name="Goeker M."/>
        </authorList>
    </citation>
    <scope>NUCLEOTIDE SEQUENCE [LARGE SCALE GENOMIC DNA]</scope>
    <source>
        <strain evidence="2 3">DSM 24629</strain>
    </source>
</reference>
<evidence type="ECO:0000256" key="1">
    <source>
        <dbReference type="SAM" id="Phobius"/>
    </source>
</evidence>
<evidence type="ECO:0000313" key="3">
    <source>
        <dbReference type="Proteomes" id="UP000294902"/>
    </source>
</evidence>
<keyword evidence="3" id="KW-1185">Reference proteome</keyword>
<keyword evidence="1" id="KW-0472">Membrane</keyword>
<keyword evidence="1" id="KW-1133">Transmembrane helix</keyword>
<keyword evidence="1" id="KW-0812">Transmembrane</keyword>
<name>A0A4R3MU07_9FIRM</name>
<dbReference type="OrthoDB" id="2087377at2"/>
<proteinExistence type="predicted"/>
<dbReference type="AlphaFoldDB" id="A0A4R3MU07"/>
<dbReference type="EMBL" id="SMAL01000001">
    <property type="protein sequence ID" value="TCT17210.1"/>
    <property type="molecule type" value="Genomic_DNA"/>
</dbReference>